<dbReference type="Proteomes" id="UP000310541">
    <property type="component" value="Unassembled WGS sequence"/>
</dbReference>
<dbReference type="EMBL" id="SWFM01000001">
    <property type="protein sequence ID" value="TKD72165.1"/>
    <property type="molecule type" value="Genomic_DNA"/>
</dbReference>
<protein>
    <recommendedName>
        <fullName evidence="4">Zf-HC2 domain-containing protein</fullName>
    </recommendedName>
</protein>
<organism evidence="2 3">
    <name type="scientific">Guptibacillus hwajinpoensis</name>
    <dbReference type="NCBI Taxonomy" id="208199"/>
    <lineage>
        <taxon>Bacteria</taxon>
        <taxon>Bacillati</taxon>
        <taxon>Bacillota</taxon>
        <taxon>Bacilli</taxon>
        <taxon>Bacillales</taxon>
        <taxon>Guptibacillaceae</taxon>
        <taxon>Guptibacillus</taxon>
    </lineage>
</organism>
<evidence type="ECO:0000256" key="1">
    <source>
        <dbReference type="SAM" id="Phobius"/>
    </source>
</evidence>
<comment type="caution">
    <text evidence="2">The sequence shown here is derived from an EMBL/GenBank/DDBJ whole genome shotgun (WGS) entry which is preliminary data.</text>
</comment>
<evidence type="ECO:0000313" key="2">
    <source>
        <dbReference type="EMBL" id="TKD72165.1"/>
    </source>
</evidence>
<dbReference type="OrthoDB" id="1955013at2"/>
<name>A0A4U1MNA8_9BACL</name>
<keyword evidence="1" id="KW-0472">Membrane</keyword>
<feature type="transmembrane region" description="Helical" evidence="1">
    <location>
        <begin position="86"/>
        <end position="105"/>
    </location>
</feature>
<sequence>MNHYTLEEWMRYARDELDVEEQTEYENHLDHCEHCLTLYMNAIECIEEELPEIENPSLYTDELMKQIPFEPVEAIPVKKKWYENRAFHYVLAAAMTFLLMTTGVFSQLTTVPKEFEQNQRSSFTEDVLNKTTSLIDRVEEQK</sequence>
<gene>
    <name evidence="2" type="ORF">FBF83_05040</name>
</gene>
<evidence type="ECO:0000313" key="3">
    <source>
        <dbReference type="Proteomes" id="UP000310541"/>
    </source>
</evidence>
<reference evidence="2 3" key="1">
    <citation type="submission" date="2019-04" db="EMBL/GenBank/DDBJ databases">
        <title>Genome sequence of Bacillus hwajinpoensis strain Y2.</title>
        <authorList>
            <person name="Fair J.L."/>
            <person name="Maclea K.S."/>
        </authorList>
    </citation>
    <scope>NUCLEOTIDE SEQUENCE [LARGE SCALE GENOMIC DNA]</scope>
    <source>
        <strain evidence="2 3">Y2</strain>
    </source>
</reference>
<accession>A0A4U1MNA8</accession>
<dbReference type="AlphaFoldDB" id="A0A4U1MNA8"/>
<keyword evidence="1" id="KW-0812">Transmembrane</keyword>
<dbReference type="RefSeq" id="WP_136946015.1">
    <property type="nucleotide sequence ID" value="NZ_SWFM01000001.1"/>
</dbReference>
<keyword evidence="1" id="KW-1133">Transmembrane helix</keyword>
<evidence type="ECO:0008006" key="4">
    <source>
        <dbReference type="Google" id="ProtNLM"/>
    </source>
</evidence>
<proteinExistence type="predicted"/>